<dbReference type="Proteomes" id="UP000004407">
    <property type="component" value="Unassembled WGS sequence"/>
</dbReference>
<evidence type="ECO:0000313" key="2">
    <source>
        <dbReference type="Proteomes" id="UP000004407"/>
    </source>
</evidence>
<organism evidence="1 2">
    <name type="scientific">Leyella stercorea DSM 18206</name>
    <dbReference type="NCBI Taxonomy" id="1002367"/>
    <lineage>
        <taxon>Bacteria</taxon>
        <taxon>Pseudomonadati</taxon>
        <taxon>Bacteroidota</taxon>
        <taxon>Bacteroidia</taxon>
        <taxon>Bacteroidales</taxon>
        <taxon>Prevotellaceae</taxon>
        <taxon>Leyella</taxon>
    </lineage>
</organism>
<evidence type="ECO:0000313" key="1">
    <source>
        <dbReference type="EMBL" id="EHJ39234.1"/>
    </source>
</evidence>
<accession>G6AYK1</accession>
<gene>
    <name evidence="1" type="ORF">HMPREF0673_01711</name>
</gene>
<proteinExistence type="predicted"/>
<name>G6AYK1_9BACT</name>
<sequence>MASCHTHATLLGGALVSSAPTLILPQNSQNSRKLLAEDILPQISQMLTD</sequence>
<dbReference type="EMBL" id="AFZZ01000151">
    <property type="protein sequence ID" value="EHJ39234.1"/>
    <property type="molecule type" value="Genomic_DNA"/>
</dbReference>
<dbReference type="HOGENOM" id="CLU_3139280_0_0_10"/>
<comment type="caution">
    <text evidence="1">The sequence shown here is derived from an EMBL/GenBank/DDBJ whole genome shotgun (WGS) entry which is preliminary data.</text>
</comment>
<reference evidence="1 2" key="1">
    <citation type="submission" date="2011-08" db="EMBL/GenBank/DDBJ databases">
        <authorList>
            <person name="Weinstock G."/>
            <person name="Sodergren E."/>
            <person name="Clifton S."/>
            <person name="Fulton L."/>
            <person name="Fulton B."/>
            <person name="Courtney L."/>
            <person name="Fronick C."/>
            <person name="Harrison M."/>
            <person name="Strong C."/>
            <person name="Farmer C."/>
            <person name="Delahaunty K."/>
            <person name="Markovic C."/>
            <person name="Hall O."/>
            <person name="Minx P."/>
            <person name="Tomlinson C."/>
            <person name="Mitreva M."/>
            <person name="Hou S."/>
            <person name="Chen J."/>
            <person name="Wollam A."/>
            <person name="Pepin K.H."/>
            <person name="Johnson M."/>
            <person name="Bhonagiri V."/>
            <person name="Zhang X."/>
            <person name="Suruliraj S."/>
            <person name="Warren W."/>
            <person name="Chinwalla A."/>
            <person name="Mardis E.R."/>
            <person name="Wilson R.K."/>
        </authorList>
    </citation>
    <scope>NUCLEOTIDE SEQUENCE [LARGE SCALE GENOMIC DNA]</scope>
    <source>
        <strain evidence="1 2">DSM 18206</strain>
    </source>
</reference>
<protein>
    <submittedName>
        <fullName evidence="1">Uncharacterized protein</fullName>
    </submittedName>
</protein>
<dbReference type="AlphaFoldDB" id="G6AYK1"/>